<dbReference type="GO" id="GO:0000724">
    <property type="term" value="P:double-strand break repair via homologous recombination"/>
    <property type="evidence" value="ECO:0007669"/>
    <property type="project" value="TreeGrafter"/>
</dbReference>
<dbReference type="PANTHER" id="PTHR12162">
    <property type="entry name" value="NIBRIN-RELATED"/>
    <property type="match status" value="1"/>
</dbReference>
<organism evidence="8 9">
    <name type="scientific">Heterodermia speciosa</name>
    <dbReference type="NCBI Taxonomy" id="116794"/>
    <lineage>
        <taxon>Eukaryota</taxon>
        <taxon>Fungi</taxon>
        <taxon>Dikarya</taxon>
        <taxon>Ascomycota</taxon>
        <taxon>Pezizomycotina</taxon>
        <taxon>Lecanoromycetes</taxon>
        <taxon>OSLEUM clade</taxon>
        <taxon>Lecanoromycetidae</taxon>
        <taxon>Caliciales</taxon>
        <taxon>Physciaceae</taxon>
        <taxon>Heterodermia</taxon>
    </lineage>
</organism>
<comment type="caution">
    <text evidence="8">The sequence shown here is derived from an EMBL/GenBank/DDBJ whole genome shotgun (WGS) entry which is preliminary data.</text>
</comment>
<feature type="region of interest" description="Disordered" evidence="6">
    <location>
        <begin position="514"/>
        <end position="579"/>
    </location>
</feature>
<dbReference type="PANTHER" id="PTHR12162:SF0">
    <property type="entry name" value="NIBRIN"/>
    <property type="match status" value="1"/>
</dbReference>
<evidence type="ECO:0000259" key="7">
    <source>
        <dbReference type="PROSITE" id="PS50006"/>
    </source>
</evidence>
<dbReference type="Gene3D" id="2.60.200.20">
    <property type="match status" value="1"/>
</dbReference>
<gene>
    <name evidence="8" type="ORF">HETSPECPRED_008419</name>
</gene>
<dbReference type="OrthoDB" id="552194at2759"/>
<evidence type="ECO:0000256" key="3">
    <source>
        <dbReference type="ARBA" id="ARBA00023204"/>
    </source>
</evidence>
<dbReference type="GO" id="GO:0007095">
    <property type="term" value="P:mitotic G2 DNA damage checkpoint signaling"/>
    <property type="evidence" value="ECO:0007669"/>
    <property type="project" value="InterPro"/>
</dbReference>
<dbReference type="GO" id="GO:0003684">
    <property type="term" value="F:damaged DNA binding"/>
    <property type="evidence" value="ECO:0007669"/>
    <property type="project" value="TreeGrafter"/>
</dbReference>
<reference evidence="8" key="1">
    <citation type="submission" date="2021-03" db="EMBL/GenBank/DDBJ databases">
        <authorList>
            <person name="Tagirdzhanova G."/>
        </authorList>
    </citation>
    <scope>NUCLEOTIDE SEQUENCE</scope>
</reference>
<keyword evidence="3" id="KW-0234">DNA repair</keyword>
<dbReference type="InterPro" id="IPR040227">
    <property type="entry name" value="Nibrin-rel"/>
</dbReference>
<feature type="compositionally biased region" description="Basic and acidic residues" evidence="6">
    <location>
        <begin position="514"/>
        <end position="527"/>
    </location>
</feature>
<feature type="region of interest" description="Disordered" evidence="6">
    <location>
        <begin position="392"/>
        <end position="498"/>
    </location>
</feature>
<dbReference type="InterPro" id="IPR008984">
    <property type="entry name" value="SMAD_FHA_dom_sf"/>
</dbReference>
<dbReference type="InterPro" id="IPR032429">
    <property type="entry name" value="Nibrin_BRCT2"/>
</dbReference>
<dbReference type="Pfam" id="PF16508">
    <property type="entry name" value="NIBRIN_BRCT_II"/>
    <property type="match status" value="1"/>
</dbReference>
<evidence type="ECO:0000256" key="2">
    <source>
        <dbReference type="ARBA" id="ARBA00022763"/>
    </source>
</evidence>
<keyword evidence="2" id="KW-0227">DNA damage</keyword>
<evidence type="ECO:0000313" key="8">
    <source>
        <dbReference type="EMBL" id="CAF9932668.1"/>
    </source>
</evidence>
<dbReference type="Gene3D" id="3.40.50.10980">
    <property type="entry name" value="Nibrin, BRCT2 domain"/>
    <property type="match status" value="1"/>
</dbReference>
<dbReference type="AlphaFoldDB" id="A0A8H3G3V7"/>
<feature type="compositionally biased region" description="Polar residues" evidence="6">
    <location>
        <begin position="426"/>
        <end position="467"/>
    </location>
</feature>
<dbReference type="SUPFAM" id="SSF49879">
    <property type="entry name" value="SMAD/FHA domain"/>
    <property type="match status" value="1"/>
</dbReference>
<protein>
    <recommendedName>
        <fullName evidence="7">FHA domain-containing protein</fullName>
    </recommendedName>
</protein>
<dbReference type="Proteomes" id="UP000664521">
    <property type="component" value="Unassembled WGS sequence"/>
</dbReference>
<evidence type="ECO:0000256" key="6">
    <source>
        <dbReference type="SAM" id="MobiDB-lite"/>
    </source>
</evidence>
<feature type="region of interest" description="Disordered" evidence="6">
    <location>
        <begin position="594"/>
        <end position="623"/>
    </location>
</feature>
<sequence length="796" mass="89955">MWTLECDNPTLGLPRIWLRPGKKYLLGRTEDNRRKGEFRIDDKSVSRKHITLDVSPVKPGSGSHVHTRSELTLKDENTKFGTELDGLKVEKGEKRPLKNDEHIFKLGKTGHIFRVKWRPIVLTFSFSSKETKGGKDPLAEIRAKLEPLDIKTIIPYIAGTTTHVVQSKRNTAKGLQALVNAKYIVTNTYIDALVEATTSGNPLEEESFSLLEDDYDRNWPDPLRYLPAKSKEANVNERPAELFAPHVERGNIFEGYMFVFCDQVQFETLLQPITNAGGKAFKFKLQLGETRADEIVRFVKEVAGEKSMGELEDESAGKGVVVVRFRGGGKKEYDDWAISLGDQVAVALGQRMIEQSEFMDSILMNDPTVLRKPLQVDDEPTSTAFEANAAASQQQAELVKPEVSQPSGRTRGPIRRRFKGFDDGFETSNIPTATQNVSSGSLNDSRVSSARSQLNTQPAPNAESQMDSELPDSHHQDTQTPNPRKRRAPTPELEDNEVLMDNLLSAVGAMKRRKLEEKREAEAKGKSFNDSFSKPQTKEPTPPEKPKKGVDIKSAVRERRKAEDQAARQDEESLRSIEADMNIEEMKRLAVVEEMPLPPRSDRPTRHDANGTTPNDRWDDRWNGRKNFKKFRRHGEAANARRGHTVMIPLERFKQKDFGIGEEYWLDSSEKAKRKRKDKTQSQSQLVFSNARSQPVNDENEKENENEEIGLEGEETELKVPAELAREGDSPDTIDVQAPRTTRGMEHTQQGTKRAASPPTRAKPPPAKKQKVALGRGKDDSDSEDELKFRFRRRKR</sequence>
<dbReference type="EMBL" id="CAJPDS010000064">
    <property type="protein sequence ID" value="CAF9932668.1"/>
    <property type="molecule type" value="Genomic_DNA"/>
</dbReference>
<keyword evidence="4" id="KW-0539">Nucleus</keyword>
<feature type="region of interest" description="Disordered" evidence="6">
    <location>
        <begin position="664"/>
        <end position="796"/>
    </location>
</feature>
<accession>A0A8H3G3V7</accession>
<feature type="compositionally biased region" description="Basic and acidic residues" evidence="6">
    <location>
        <begin position="716"/>
        <end position="729"/>
    </location>
</feature>
<evidence type="ECO:0000256" key="5">
    <source>
        <dbReference type="ARBA" id="ARBA00044757"/>
    </source>
</evidence>
<feature type="compositionally biased region" description="Polar residues" evidence="6">
    <location>
        <begin position="681"/>
        <end position="697"/>
    </location>
</feature>
<feature type="compositionally biased region" description="Basic and acidic residues" evidence="6">
    <location>
        <begin position="541"/>
        <end position="579"/>
    </location>
</feature>
<evidence type="ECO:0000313" key="9">
    <source>
        <dbReference type="Proteomes" id="UP000664521"/>
    </source>
</evidence>
<name>A0A8H3G3V7_9LECA</name>
<proteinExistence type="inferred from homology"/>
<feature type="compositionally biased region" description="Acidic residues" evidence="6">
    <location>
        <begin position="698"/>
        <end position="715"/>
    </location>
</feature>
<dbReference type="CDD" id="cd22667">
    <property type="entry name" value="FHA_NBN"/>
    <property type="match status" value="1"/>
</dbReference>
<feature type="domain" description="FHA" evidence="7">
    <location>
        <begin position="24"/>
        <end position="89"/>
    </location>
</feature>
<dbReference type="Pfam" id="PF00498">
    <property type="entry name" value="FHA"/>
    <property type="match status" value="1"/>
</dbReference>
<dbReference type="InterPro" id="IPR043014">
    <property type="entry name" value="Nibrin_BRCT2_sf"/>
</dbReference>
<feature type="compositionally biased region" description="Basic and acidic residues" evidence="6">
    <location>
        <begin position="600"/>
        <end position="609"/>
    </location>
</feature>
<dbReference type="GO" id="GO:0030870">
    <property type="term" value="C:Mre11 complex"/>
    <property type="evidence" value="ECO:0007669"/>
    <property type="project" value="InterPro"/>
</dbReference>
<evidence type="ECO:0000256" key="4">
    <source>
        <dbReference type="ARBA" id="ARBA00023242"/>
    </source>
</evidence>
<comment type="similarity">
    <text evidence="5">Belongs to the Nibrin family.</text>
</comment>
<dbReference type="InterPro" id="IPR000253">
    <property type="entry name" value="FHA_dom"/>
</dbReference>
<comment type="subcellular location">
    <subcellularLocation>
        <location evidence="1">Nucleus</location>
    </subcellularLocation>
</comment>
<evidence type="ECO:0000256" key="1">
    <source>
        <dbReference type="ARBA" id="ARBA00004123"/>
    </source>
</evidence>
<dbReference type="PROSITE" id="PS50006">
    <property type="entry name" value="FHA_DOMAIN"/>
    <property type="match status" value="1"/>
</dbReference>
<keyword evidence="9" id="KW-1185">Reference proteome</keyword>